<keyword evidence="7" id="KW-1185">Reference proteome</keyword>
<evidence type="ECO:0000256" key="5">
    <source>
        <dbReference type="RuleBase" id="RU369024"/>
    </source>
</evidence>
<dbReference type="InterPro" id="IPR045313">
    <property type="entry name" value="CBR1-like"/>
</dbReference>
<keyword evidence="3 5" id="KW-0560">Oxidoreductase</keyword>
<sequence>MFFFNSNKVSLLDSTVQTKMATNDEKYERIAVITGANKGIGFEIVRQLAAAGVTVVLTARDERRGVEATSKIHSLGLSNVVFHQLDVTDINSITSLVHFIKAKFGRLDILVNNAAASGMEVDDEGLRALNIDAATWLSGKAASLVQEVMKTTYEKAEECFNTNYYGVKGVTEALLPLLKLSTTNARIVNISSLRGELWRISNDQIRSEFTNIESLTEARIQERLQEFLQDVKQETLIENGWPLMLPAYGISKTALNAYTRLLARKYPEMCINCVHPGYVDTDLNWHTGLMSPEDGAKAPVGLALLPEGGPTGCYFDQTKVASF</sequence>
<proteinExistence type="inferred from homology"/>
<dbReference type="KEGG" id="cqi:110683504"/>
<dbReference type="InterPro" id="IPR002347">
    <property type="entry name" value="SDR_fam"/>
</dbReference>
<dbReference type="PRINTS" id="PR00080">
    <property type="entry name" value="SDRFAMILY"/>
</dbReference>
<dbReference type="RefSeq" id="XP_021715589.1">
    <property type="nucleotide sequence ID" value="XM_021859897.1"/>
</dbReference>
<dbReference type="Pfam" id="PF00106">
    <property type="entry name" value="adh_short"/>
    <property type="match status" value="1"/>
</dbReference>
<dbReference type="OrthoDB" id="1933717at2759"/>
<dbReference type="Gramene" id="AUR62020173-RA">
    <property type="protein sequence ID" value="AUR62020173-RA:cds"/>
    <property type="gene ID" value="AUR62020173"/>
</dbReference>
<dbReference type="GO" id="GO:0016616">
    <property type="term" value="F:oxidoreductase activity, acting on the CH-OH group of donors, NAD or NADP as acceptor"/>
    <property type="evidence" value="ECO:0007669"/>
    <property type="project" value="InterPro"/>
</dbReference>
<dbReference type="OMA" id="FYFYMST"/>
<comment type="similarity">
    <text evidence="1 4">Belongs to the short-chain dehydrogenases/reductases (SDR) family.</text>
</comment>
<evidence type="ECO:0000256" key="3">
    <source>
        <dbReference type="ARBA" id="ARBA00023002"/>
    </source>
</evidence>
<dbReference type="InterPro" id="IPR036291">
    <property type="entry name" value="NAD(P)-bd_dom_sf"/>
</dbReference>
<organism evidence="6 7">
    <name type="scientific">Chenopodium quinoa</name>
    <name type="common">Quinoa</name>
    <dbReference type="NCBI Taxonomy" id="63459"/>
    <lineage>
        <taxon>Eukaryota</taxon>
        <taxon>Viridiplantae</taxon>
        <taxon>Streptophyta</taxon>
        <taxon>Embryophyta</taxon>
        <taxon>Tracheophyta</taxon>
        <taxon>Spermatophyta</taxon>
        <taxon>Magnoliopsida</taxon>
        <taxon>eudicotyledons</taxon>
        <taxon>Gunneridae</taxon>
        <taxon>Pentapetalae</taxon>
        <taxon>Caryophyllales</taxon>
        <taxon>Chenopodiaceae</taxon>
        <taxon>Chenopodioideae</taxon>
        <taxon>Atripliceae</taxon>
        <taxon>Chenopodium</taxon>
    </lineage>
</organism>
<accession>A0A803LXH2</accession>
<evidence type="ECO:0000313" key="6">
    <source>
        <dbReference type="EnsemblPlants" id="AUR62020173-RA:cds"/>
    </source>
</evidence>
<dbReference type="SUPFAM" id="SSF51735">
    <property type="entry name" value="NAD(P)-binding Rossmann-fold domains"/>
    <property type="match status" value="1"/>
</dbReference>
<dbReference type="PANTHER" id="PTHR43490:SF73">
    <property type="entry name" value="OS07G0685800 PROTEIN"/>
    <property type="match status" value="1"/>
</dbReference>
<dbReference type="Proteomes" id="UP000596660">
    <property type="component" value="Unplaced"/>
</dbReference>
<dbReference type="EnsemblPlants" id="AUR62020173-RA">
    <property type="protein sequence ID" value="AUR62020173-RA:cds"/>
    <property type="gene ID" value="AUR62020173"/>
</dbReference>
<reference evidence="6" key="2">
    <citation type="submission" date="2021-03" db="UniProtKB">
        <authorList>
            <consortium name="EnsemblPlants"/>
        </authorList>
    </citation>
    <scope>IDENTIFICATION</scope>
</reference>
<name>A0A803LXH2_CHEQI</name>
<dbReference type="GO" id="GO:0016020">
    <property type="term" value="C:membrane"/>
    <property type="evidence" value="ECO:0007669"/>
    <property type="project" value="TreeGrafter"/>
</dbReference>
<evidence type="ECO:0000256" key="2">
    <source>
        <dbReference type="ARBA" id="ARBA00022857"/>
    </source>
</evidence>
<protein>
    <recommendedName>
        <fullName evidence="5">Short-chain dehydrogenase/reductase</fullName>
        <ecNumber evidence="5">1.1.1.-</ecNumber>
    </recommendedName>
</protein>
<dbReference type="AlphaFoldDB" id="A0A803LXH2"/>
<dbReference type="GeneID" id="110683504"/>
<dbReference type="PRINTS" id="PR00081">
    <property type="entry name" value="GDHRDH"/>
</dbReference>
<keyword evidence="2 5" id="KW-0521">NADP</keyword>
<gene>
    <name evidence="6" type="primary">LOC110683504</name>
</gene>
<dbReference type="Gene3D" id="3.40.50.720">
    <property type="entry name" value="NAD(P)-binding Rossmann-like Domain"/>
    <property type="match status" value="1"/>
</dbReference>
<evidence type="ECO:0000256" key="4">
    <source>
        <dbReference type="RuleBase" id="RU000363"/>
    </source>
</evidence>
<dbReference type="EC" id="1.1.1.-" evidence="5"/>
<dbReference type="CDD" id="cd05324">
    <property type="entry name" value="carb_red_PTCR-like_SDR_c"/>
    <property type="match status" value="1"/>
</dbReference>
<reference evidence="6" key="1">
    <citation type="journal article" date="2017" name="Nature">
        <title>The genome of Chenopodium quinoa.</title>
        <authorList>
            <person name="Jarvis D.E."/>
            <person name="Ho Y.S."/>
            <person name="Lightfoot D.J."/>
            <person name="Schmoeckel S.M."/>
            <person name="Li B."/>
            <person name="Borm T.J.A."/>
            <person name="Ohyanagi H."/>
            <person name="Mineta K."/>
            <person name="Michell C.T."/>
            <person name="Saber N."/>
            <person name="Kharbatia N.M."/>
            <person name="Rupper R.R."/>
            <person name="Sharp A.R."/>
            <person name="Dally N."/>
            <person name="Boughton B.A."/>
            <person name="Woo Y.H."/>
            <person name="Gao G."/>
            <person name="Schijlen E.G.W.M."/>
            <person name="Guo X."/>
            <person name="Momin A.A."/>
            <person name="Negrao S."/>
            <person name="Al-Babili S."/>
            <person name="Gehring C."/>
            <person name="Roessner U."/>
            <person name="Jung C."/>
            <person name="Murphy K."/>
            <person name="Arold S.T."/>
            <person name="Gojobori T."/>
            <person name="van der Linden C.G."/>
            <person name="van Loo E.N."/>
            <person name="Jellen E.N."/>
            <person name="Maughan P.J."/>
            <person name="Tester M."/>
        </authorList>
    </citation>
    <scope>NUCLEOTIDE SEQUENCE [LARGE SCALE GENOMIC DNA]</scope>
    <source>
        <strain evidence="6">cv. PI 614886</strain>
    </source>
</reference>
<evidence type="ECO:0000256" key="1">
    <source>
        <dbReference type="ARBA" id="ARBA00006484"/>
    </source>
</evidence>
<dbReference type="PANTHER" id="PTHR43490">
    <property type="entry name" value="(+)-NEOMENTHOL DEHYDROGENASE"/>
    <property type="match status" value="1"/>
</dbReference>
<evidence type="ECO:0000313" key="7">
    <source>
        <dbReference type="Proteomes" id="UP000596660"/>
    </source>
</evidence>